<keyword evidence="9" id="KW-1185">Reference proteome</keyword>
<dbReference type="InterPro" id="IPR001202">
    <property type="entry name" value="WW_dom"/>
</dbReference>
<dbReference type="Proteomes" id="UP001497482">
    <property type="component" value="Chromosome 20"/>
</dbReference>
<dbReference type="GO" id="GO:0005737">
    <property type="term" value="C:cytoplasm"/>
    <property type="evidence" value="ECO:0007669"/>
    <property type="project" value="UniProtKB-SubCell"/>
</dbReference>
<feature type="domain" description="WW" evidence="7">
    <location>
        <begin position="47"/>
        <end position="67"/>
    </location>
</feature>
<dbReference type="Pfam" id="PF00397">
    <property type="entry name" value="WW"/>
    <property type="match status" value="1"/>
</dbReference>
<dbReference type="PROSITE" id="PS50020">
    <property type="entry name" value="WW_DOMAIN_2"/>
    <property type="match status" value="2"/>
</dbReference>
<name>A0AAV2KXR2_KNICA</name>
<keyword evidence="4" id="KW-0796">Tight junction</keyword>
<dbReference type="InterPro" id="IPR036020">
    <property type="entry name" value="WW_dom_sf"/>
</dbReference>
<evidence type="ECO:0000256" key="2">
    <source>
        <dbReference type="ARBA" id="ARBA00004435"/>
    </source>
</evidence>
<evidence type="ECO:0000256" key="4">
    <source>
        <dbReference type="ARBA" id="ARBA00022427"/>
    </source>
</evidence>
<dbReference type="PROSITE" id="PS01159">
    <property type="entry name" value="WW_DOMAIN_1"/>
    <property type="match status" value="1"/>
</dbReference>
<organism evidence="8 9">
    <name type="scientific">Knipowitschia caucasica</name>
    <name type="common">Caucasian dwarf goby</name>
    <name type="synonym">Pomatoschistus caucasicus</name>
    <dbReference type="NCBI Taxonomy" id="637954"/>
    <lineage>
        <taxon>Eukaryota</taxon>
        <taxon>Metazoa</taxon>
        <taxon>Chordata</taxon>
        <taxon>Craniata</taxon>
        <taxon>Vertebrata</taxon>
        <taxon>Euteleostomi</taxon>
        <taxon>Actinopterygii</taxon>
        <taxon>Neopterygii</taxon>
        <taxon>Teleostei</taxon>
        <taxon>Neoteleostei</taxon>
        <taxon>Acanthomorphata</taxon>
        <taxon>Gobiaria</taxon>
        <taxon>Gobiiformes</taxon>
        <taxon>Gobioidei</taxon>
        <taxon>Gobiidae</taxon>
        <taxon>Gobiinae</taxon>
        <taxon>Knipowitschia</taxon>
    </lineage>
</organism>
<evidence type="ECO:0000259" key="7">
    <source>
        <dbReference type="PROSITE" id="PS50020"/>
    </source>
</evidence>
<proteinExistence type="predicted"/>
<keyword evidence="6" id="KW-0539">Nucleus</keyword>
<dbReference type="GO" id="GO:0005923">
    <property type="term" value="C:bicellular tight junction"/>
    <property type="evidence" value="ECO:0007669"/>
    <property type="project" value="UniProtKB-SubCell"/>
</dbReference>
<dbReference type="GO" id="GO:0003713">
    <property type="term" value="F:transcription coactivator activity"/>
    <property type="evidence" value="ECO:0007669"/>
    <property type="project" value="TreeGrafter"/>
</dbReference>
<gene>
    <name evidence="8" type="ORF">KC01_LOCUS23781</name>
</gene>
<dbReference type="GO" id="GO:0045944">
    <property type="term" value="P:positive regulation of transcription by RNA polymerase II"/>
    <property type="evidence" value="ECO:0007669"/>
    <property type="project" value="TreeGrafter"/>
</dbReference>
<sequence>MAELPSRWTHAVRADGRVFFISERTRTTTWLHPRTGLPVNSGHVTRSDLPQGWEEGYTPEGASYYIE</sequence>
<dbReference type="PANTHER" id="PTHR17616:SF8">
    <property type="entry name" value="TRANSCRIPTIONAL COACTIVATOR YORKIE"/>
    <property type="match status" value="1"/>
</dbReference>
<dbReference type="PANTHER" id="PTHR17616">
    <property type="entry name" value="YES-ASSOCIATED PROTEIN YAP1 FAMILY MEMBER"/>
    <property type="match status" value="1"/>
</dbReference>
<keyword evidence="4" id="KW-0965">Cell junction</keyword>
<protein>
    <recommendedName>
        <fullName evidence="7">WW domain-containing protein</fullName>
    </recommendedName>
</protein>
<reference evidence="8 9" key="1">
    <citation type="submission" date="2024-04" db="EMBL/GenBank/DDBJ databases">
        <authorList>
            <person name="Waldvogel A.-M."/>
            <person name="Schoenle A."/>
        </authorList>
    </citation>
    <scope>NUCLEOTIDE SEQUENCE [LARGE SCALE GENOMIC DNA]</scope>
</reference>
<evidence type="ECO:0000313" key="9">
    <source>
        <dbReference type="Proteomes" id="UP001497482"/>
    </source>
</evidence>
<evidence type="ECO:0000256" key="3">
    <source>
        <dbReference type="ARBA" id="ARBA00004496"/>
    </source>
</evidence>
<dbReference type="SUPFAM" id="SSF51045">
    <property type="entry name" value="WW domain"/>
    <property type="match status" value="2"/>
</dbReference>
<evidence type="ECO:0000256" key="5">
    <source>
        <dbReference type="ARBA" id="ARBA00022490"/>
    </source>
</evidence>
<evidence type="ECO:0000256" key="6">
    <source>
        <dbReference type="ARBA" id="ARBA00023242"/>
    </source>
</evidence>
<keyword evidence="5" id="KW-0963">Cytoplasm</keyword>
<dbReference type="AlphaFoldDB" id="A0AAV2KXR2"/>
<feature type="domain" description="WW" evidence="7">
    <location>
        <begin position="2"/>
        <end position="35"/>
    </location>
</feature>
<dbReference type="InterPro" id="IPR051583">
    <property type="entry name" value="YAP1"/>
</dbReference>
<evidence type="ECO:0000256" key="1">
    <source>
        <dbReference type="ARBA" id="ARBA00004123"/>
    </source>
</evidence>
<accession>A0AAV2KXR2</accession>
<dbReference type="Gene3D" id="2.20.70.10">
    <property type="match status" value="2"/>
</dbReference>
<dbReference type="GO" id="GO:0005634">
    <property type="term" value="C:nucleus"/>
    <property type="evidence" value="ECO:0007669"/>
    <property type="project" value="UniProtKB-SubCell"/>
</dbReference>
<dbReference type="GO" id="GO:0035329">
    <property type="term" value="P:hippo signaling"/>
    <property type="evidence" value="ECO:0007669"/>
    <property type="project" value="TreeGrafter"/>
</dbReference>
<dbReference type="EMBL" id="OZ035842">
    <property type="protein sequence ID" value="CAL1594860.1"/>
    <property type="molecule type" value="Genomic_DNA"/>
</dbReference>
<evidence type="ECO:0000313" key="8">
    <source>
        <dbReference type="EMBL" id="CAL1594860.1"/>
    </source>
</evidence>
<comment type="subcellular location">
    <subcellularLocation>
        <location evidence="2">Cell junction</location>
        <location evidence="2">Tight junction</location>
    </subcellularLocation>
    <subcellularLocation>
        <location evidence="3">Cytoplasm</location>
    </subcellularLocation>
    <subcellularLocation>
        <location evidence="1">Nucleus</location>
    </subcellularLocation>
</comment>
<dbReference type="SMART" id="SM00456">
    <property type="entry name" value="WW"/>
    <property type="match status" value="1"/>
</dbReference>